<evidence type="ECO:0000259" key="7">
    <source>
        <dbReference type="PROSITE" id="PS50850"/>
    </source>
</evidence>
<evidence type="ECO:0000313" key="9">
    <source>
        <dbReference type="Proteomes" id="UP000005446"/>
    </source>
</evidence>
<feature type="transmembrane region" description="Helical" evidence="6">
    <location>
        <begin position="198"/>
        <end position="216"/>
    </location>
</feature>
<keyword evidence="4 6" id="KW-1133">Transmembrane helix</keyword>
<dbReference type="Proteomes" id="UP000005446">
    <property type="component" value="Unassembled WGS sequence"/>
</dbReference>
<organism evidence="8 9">
    <name type="scientific">Glarea lozoyensis (strain ATCC 74030 / MF5533)</name>
    <dbReference type="NCBI Taxonomy" id="1104152"/>
    <lineage>
        <taxon>Eukaryota</taxon>
        <taxon>Fungi</taxon>
        <taxon>Dikarya</taxon>
        <taxon>Ascomycota</taxon>
        <taxon>Pezizomycotina</taxon>
        <taxon>Leotiomycetes</taxon>
        <taxon>Helotiales</taxon>
        <taxon>Helotiaceae</taxon>
        <taxon>Glarea</taxon>
    </lineage>
</organism>
<dbReference type="PANTHER" id="PTHR23501:SF193">
    <property type="entry name" value="MULTIDRUG TRANSPORTER, PUTATIVE (AFU_ORTHOLOGUE AFUA_8G00940)-RELATED"/>
    <property type="match status" value="1"/>
</dbReference>
<feature type="transmembrane region" description="Helical" evidence="6">
    <location>
        <begin position="6"/>
        <end position="25"/>
    </location>
</feature>
<dbReference type="GO" id="GO:0022857">
    <property type="term" value="F:transmembrane transporter activity"/>
    <property type="evidence" value="ECO:0007669"/>
    <property type="project" value="InterPro"/>
</dbReference>
<dbReference type="EMBL" id="AGUE01000207">
    <property type="protein sequence ID" value="EHK97164.1"/>
    <property type="molecule type" value="Genomic_DNA"/>
</dbReference>
<accession>H0EWC2</accession>
<dbReference type="HOGENOM" id="CLU_1199920_0_0_1"/>
<proteinExistence type="inferred from homology"/>
<protein>
    <submittedName>
        <fullName evidence="8">Putative HC-toxin efflux carrier TOXA</fullName>
    </submittedName>
</protein>
<evidence type="ECO:0000313" key="8">
    <source>
        <dbReference type="EMBL" id="EHK97164.1"/>
    </source>
</evidence>
<dbReference type="PANTHER" id="PTHR23501">
    <property type="entry name" value="MAJOR FACILITATOR SUPERFAMILY"/>
    <property type="match status" value="1"/>
</dbReference>
<gene>
    <name evidence="8" type="ORF">M7I_7085</name>
</gene>
<keyword evidence="5 6" id="KW-0472">Membrane</keyword>
<dbReference type="InterPro" id="IPR011701">
    <property type="entry name" value="MFS"/>
</dbReference>
<evidence type="ECO:0000256" key="4">
    <source>
        <dbReference type="ARBA" id="ARBA00022989"/>
    </source>
</evidence>
<comment type="subcellular location">
    <subcellularLocation>
        <location evidence="1">Membrane</location>
        <topology evidence="1">Multi-pass membrane protein</topology>
    </subcellularLocation>
</comment>
<feature type="domain" description="Major facilitator superfamily (MFS) profile" evidence="7">
    <location>
        <begin position="1"/>
        <end position="231"/>
    </location>
</feature>
<feature type="transmembrane region" description="Helical" evidence="6">
    <location>
        <begin position="63"/>
        <end position="85"/>
    </location>
</feature>
<dbReference type="InterPro" id="IPR036259">
    <property type="entry name" value="MFS_trans_sf"/>
</dbReference>
<keyword evidence="3 6" id="KW-0812">Transmembrane</keyword>
<comment type="caution">
    <text evidence="8">The sequence shown here is derived from an EMBL/GenBank/DDBJ whole genome shotgun (WGS) entry which is preliminary data.</text>
</comment>
<sequence>MLIVARAIAGLGSSGLINGALTIIANSIPLEKRAASTGFLMAFAQMGLLLGPVIGGALTQHVSWRWCFWINLPAGALTAAILLLIQIPQRIAAVKGVSPTTSGVNFLPSILSQMFMAITSGVLGMSLVAFAQTLGGSLFLAFAQTCFSGALPKSLATHAPGVSHTLVEQAGASGFREVIPKESLAGVIEAYNDSLNQVFYIAAAASAACFIFAWGMGWKDIRKKKIVEVAA</sequence>
<feature type="transmembrane region" description="Helical" evidence="6">
    <location>
        <begin position="37"/>
        <end position="57"/>
    </location>
</feature>
<dbReference type="GO" id="GO:0005886">
    <property type="term" value="C:plasma membrane"/>
    <property type="evidence" value="ECO:0007669"/>
    <property type="project" value="TreeGrafter"/>
</dbReference>
<evidence type="ECO:0000256" key="6">
    <source>
        <dbReference type="SAM" id="Phobius"/>
    </source>
</evidence>
<name>H0EWC2_GLAL7</name>
<evidence type="ECO:0000256" key="5">
    <source>
        <dbReference type="ARBA" id="ARBA00023136"/>
    </source>
</evidence>
<comment type="similarity">
    <text evidence="2">Belongs to the major facilitator superfamily. TCR/Tet family.</text>
</comment>
<evidence type="ECO:0000256" key="1">
    <source>
        <dbReference type="ARBA" id="ARBA00004141"/>
    </source>
</evidence>
<dbReference type="SUPFAM" id="SSF103473">
    <property type="entry name" value="MFS general substrate transporter"/>
    <property type="match status" value="1"/>
</dbReference>
<dbReference type="AlphaFoldDB" id="H0EWC2"/>
<keyword evidence="9" id="KW-1185">Reference proteome</keyword>
<dbReference type="InterPro" id="IPR020846">
    <property type="entry name" value="MFS_dom"/>
</dbReference>
<dbReference type="OrthoDB" id="10021397at2759"/>
<evidence type="ECO:0000256" key="3">
    <source>
        <dbReference type="ARBA" id="ARBA00022692"/>
    </source>
</evidence>
<evidence type="ECO:0000256" key="2">
    <source>
        <dbReference type="ARBA" id="ARBA00007520"/>
    </source>
</evidence>
<dbReference type="Pfam" id="PF07690">
    <property type="entry name" value="MFS_1"/>
    <property type="match status" value="1"/>
</dbReference>
<dbReference type="Gene3D" id="1.20.1250.20">
    <property type="entry name" value="MFS general substrate transporter like domains"/>
    <property type="match status" value="1"/>
</dbReference>
<dbReference type="PROSITE" id="PS50850">
    <property type="entry name" value="MFS"/>
    <property type="match status" value="1"/>
</dbReference>
<reference evidence="8 9" key="1">
    <citation type="journal article" date="2012" name="Eukaryot. Cell">
        <title>Genome sequence of the fungus Glarea lozoyensis: the first genome sequence of a species from the Helotiaceae family.</title>
        <authorList>
            <person name="Youssar L."/>
            <person name="Gruening B.A."/>
            <person name="Erxleben A."/>
            <person name="Guenther S."/>
            <person name="Huettel W."/>
        </authorList>
    </citation>
    <scope>NUCLEOTIDE SEQUENCE [LARGE SCALE GENOMIC DNA]</scope>
    <source>
        <strain evidence="9">ATCC 74030 / MF5533</strain>
    </source>
</reference>
<dbReference type="InParanoid" id="H0EWC2"/>